<feature type="signal peptide" evidence="1">
    <location>
        <begin position="1"/>
        <end position="18"/>
    </location>
</feature>
<gene>
    <name evidence="2" type="ORF">C8J55DRAFT_531859</name>
</gene>
<dbReference type="PANTHER" id="PTHR35204">
    <property type="entry name" value="YALI0A21131P"/>
    <property type="match status" value="1"/>
</dbReference>
<feature type="chain" id="PRO_5040949036" evidence="1">
    <location>
        <begin position="19"/>
        <end position="544"/>
    </location>
</feature>
<dbReference type="AlphaFoldDB" id="A0A9W8ZP67"/>
<dbReference type="InterPro" id="IPR038921">
    <property type="entry name" value="YOR389W-like"/>
</dbReference>
<evidence type="ECO:0000313" key="2">
    <source>
        <dbReference type="EMBL" id="KAJ4463430.1"/>
    </source>
</evidence>
<evidence type="ECO:0000313" key="3">
    <source>
        <dbReference type="Proteomes" id="UP001150238"/>
    </source>
</evidence>
<sequence length="544" mass="61596">MFSALLLLLLGWLAVTRTAQFIAQQPEIDSDSTWDLDLAPSPNDTANLVFNSVHSLSMGWPNRRYRNGHTVVPGIIPAGTSLYHGRGDPMVPATPEWTAFDFELSTLYCGLFTTDDTGCWHLTLVVERPLNIVYFDGYSGLKLPGSGTLDSQDVLAWGRVMPDRYSDEPRRIKDLCKWGNNFGIDGFVRLHTSFEVMICDFSAGLKVSSMLHINVPYHPTTSPNYSSYSTRYPNIRAPDMELGVPLDTFGMGELVASKRIDEYPGETRVQLHLHRLVSFYDPSLAPSLVRQRFGQNRLQHRILGIIPSEVENVKSRVENELAPEKWMKLEQKFDWSSLFHNLVQRYASRLELIRFDLNSTDGSLESLSSTIRATFLQLRGILQPYDLLTARATIEDLSDDISWATAVYKACATAYPASASTFTTTFTPSEKLMLSALRATNREICRTITKMWADGVNHRVETSFEISGVNRPLKAIYDRWKQDVNALMLWLDWSIWLKCNPACNTDEMCYLPMSPYLVPGADPTDDWISQARDPQPTCIPRHSR</sequence>
<evidence type="ECO:0000256" key="1">
    <source>
        <dbReference type="SAM" id="SignalP"/>
    </source>
</evidence>
<dbReference type="Proteomes" id="UP001150238">
    <property type="component" value="Unassembled WGS sequence"/>
</dbReference>
<dbReference type="EMBL" id="JANVFS010000072">
    <property type="protein sequence ID" value="KAJ4463430.1"/>
    <property type="molecule type" value="Genomic_DNA"/>
</dbReference>
<protein>
    <submittedName>
        <fullName evidence="2">Uncharacterized protein</fullName>
    </submittedName>
</protein>
<proteinExistence type="predicted"/>
<dbReference type="PANTHER" id="PTHR35204:SF1">
    <property type="entry name" value="ENTEROTOXIN"/>
    <property type="match status" value="1"/>
</dbReference>
<keyword evidence="1" id="KW-0732">Signal</keyword>
<organism evidence="2 3">
    <name type="scientific">Lentinula lateritia</name>
    <dbReference type="NCBI Taxonomy" id="40482"/>
    <lineage>
        <taxon>Eukaryota</taxon>
        <taxon>Fungi</taxon>
        <taxon>Dikarya</taxon>
        <taxon>Basidiomycota</taxon>
        <taxon>Agaricomycotina</taxon>
        <taxon>Agaricomycetes</taxon>
        <taxon>Agaricomycetidae</taxon>
        <taxon>Agaricales</taxon>
        <taxon>Marasmiineae</taxon>
        <taxon>Omphalotaceae</taxon>
        <taxon>Lentinula</taxon>
    </lineage>
</organism>
<comment type="caution">
    <text evidence="2">The sequence shown here is derived from an EMBL/GenBank/DDBJ whole genome shotgun (WGS) entry which is preliminary data.</text>
</comment>
<accession>A0A9W8ZP67</accession>
<name>A0A9W8ZP67_9AGAR</name>
<reference evidence="2" key="1">
    <citation type="submission" date="2022-08" db="EMBL/GenBank/DDBJ databases">
        <authorList>
            <consortium name="DOE Joint Genome Institute"/>
            <person name="Min B."/>
            <person name="Riley R."/>
            <person name="Sierra-Patev S."/>
            <person name="Naranjo-Ortiz M."/>
            <person name="Looney B."/>
            <person name="Konkel Z."/>
            <person name="Slot J.C."/>
            <person name="Sakamoto Y."/>
            <person name="Steenwyk J.L."/>
            <person name="Rokas A."/>
            <person name="Carro J."/>
            <person name="Camarero S."/>
            <person name="Ferreira P."/>
            <person name="Molpeceres G."/>
            <person name="Ruiz-Duenas F.J."/>
            <person name="Serrano A."/>
            <person name="Henrissat B."/>
            <person name="Drula E."/>
            <person name="Hughes K.W."/>
            <person name="Mata J.L."/>
            <person name="Ishikawa N.K."/>
            <person name="Vargas-Isla R."/>
            <person name="Ushijima S."/>
            <person name="Smith C.A."/>
            <person name="Ahrendt S."/>
            <person name="Andreopoulos W."/>
            <person name="He G."/>
            <person name="Labutti K."/>
            <person name="Lipzen A."/>
            <person name="Ng V."/>
            <person name="Sandor L."/>
            <person name="Barry K."/>
            <person name="Martinez A.T."/>
            <person name="Xiao Y."/>
            <person name="Gibbons J.G."/>
            <person name="Terashima K."/>
            <person name="Hibbett D.S."/>
            <person name="Grigoriev I.V."/>
        </authorList>
    </citation>
    <scope>NUCLEOTIDE SEQUENCE</scope>
    <source>
        <strain evidence="2">Sp2 HRB7682 ss15</strain>
    </source>
</reference>
<reference evidence="2" key="2">
    <citation type="journal article" date="2023" name="Proc. Natl. Acad. Sci. U.S.A.">
        <title>A global phylogenomic analysis of the shiitake genus Lentinula.</title>
        <authorList>
            <person name="Sierra-Patev S."/>
            <person name="Min B."/>
            <person name="Naranjo-Ortiz M."/>
            <person name="Looney B."/>
            <person name="Konkel Z."/>
            <person name="Slot J.C."/>
            <person name="Sakamoto Y."/>
            <person name="Steenwyk J.L."/>
            <person name="Rokas A."/>
            <person name="Carro J."/>
            <person name="Camarero S."/>
            <person name="Ferreira P."/>
            <person name="Molpeceres G."/>
            <person name="Ruiz-Duenas F.J."/>
            <person name="Serrano A."/>
            <person name="Henrissat B."/>
            <person name="Drula E."/>
            <person name="Hughes K.W."/>
            <person name="Mata J.L."/>
            <person name="Ishikawa N.K."/>
            <person name="Vargas-Isla R."/>
            <person name="Ushijima S."/>
            <person name="Smith C.A."/>
            <person name="Donoghue J."/>
            <person name="Ahrendt S."/>
            <person name="Andreopoulos W."/>
            <person name="He G."/>
            <person name="LaButti K."/>
            <person name="Lipzen A."/>
            <person name="Ng V."/>
            <person name="Riley R."/>
            <person name="Sandor L."/>
            <person name="Barry K."/>
            <person name="Martinez A.T."/>
            <person name="Xiao Y."/>
            <person name="Gibbons J.G."/>
            <person name="Terashima K."/>
            <person name="Grigoriev I.V."/>
            <person name="Hibbett D."/>
        </authorList>
    </citation>
    <scope>NUCLEOTIDE SEQUENCE</scope>
    <source>
        <strain evidence="2">Sp2 HRB7682 ss15</strain>
    </source>
</reference>